<sequence length="267" mass="29793">MVEALINLARASHTSKGARNQPPARLLFASSIAVVRNYGKEFSASSSSITVPEEEMQSPETVVPMGYAEAKWVYECLLGHVGRHLSEEIEPVIVRIGQLCGPEASPGIWKSSEHIPEFLKASNLIEAIPQLEGEMSWLPVDRASRSLIDILFQHDKVPLVLHVENPVQQNADSIMNTLADALGLSPDRKMPYQEWLRKVSSLGVFDSLINFLTNDFQDLALGEIRLDMKKAIYYSKTLQESQGVNNDVLIEYIRRGEKQGMFTKAAQ</sequence>
<evidence type="ECO:0000256" key="2">
    <source>
        <dbReference type="ARBA" id="ARBA00022553"/>
    </source>
</evidence>
<comment type="caution">
    <text evidence="4">The sequence shown here is derived from an EMBL/GenBank/DDBJ whole genome shotgun (WGS) entry which is preliminary data.</text>
</comment>
<dbReference type="SUPFAM" id="SSF51735">
    <property type="entry name" value="NAD(P)-binding Rossmann-fold domains"/>
    <property type="match status" value="1"/>
</dbReference>
<evidence type="ECO:0000259" key="3">
    <source>
        <dbReference type="Pfam" id="PF07993"/>
    </source>
</evidence>
<feature type="domain" description="Thioester reductase (TE)" evidence="3">
    <location>
        <begin position="24"/>
        <end position="145"/>
    </location>
</feature>
<keyword evidence="2" id="KW-0597">Phosphoprotein</keyword>
<keyword evidence="5" id="KW-1185">Reference proteome</keyword>
<evidence type="ECO:0000313" key="4">
    <source>
        <dbReference type="EMBL" id="KAF3076010.1"/>
    </source>
</evidence>
<accession>A0A9P4XP23</accession>
<dbReference type="InterPro" id="IPR051414">
    <property type="entry name" value="Adenylate-forming_Reductase"/>
</dbReference>
<dbReference type="Pfam" id="PF07993">
    <property type="entry name" value="NAD_binding_4"/>
    <property type="match status" value="1"/>
</dbReference>
<reference evidence="4 5" key="1">
    <citation type="submission" date="2018-06" db="EMBL/GenBank/DDBJ databases">
        <title>Genome analysis of cellulolytic fungus Trichoderma lentiforme CFAM-422.</title>
        <authorList>
            <person name="Steindorff A.S."/>
            <person name="Formighieri E.F."/>
            <person name="Midorikawa G.E.O."/>
            <person name="Tamietti M.S."/>
            <person name="Ramos E.Z."/>
            <person name="Silva A.S."/>
            <person name="Bon E.P.S."/>
            <person name="Mendes T.D."/>
            <person name="Damaso M.C.T."/>
            <person name="Favaro L.C.L."/>
        </authorList>
    </citation>
    <scope>NUCLEOTIDE SEQUENCE [LARGE SCALE GENOMIC DNA]</scope>
    <source>
        <strain evidence="4 5">CFAM-422</strain>
    </source>
</reference>
<organism evidence="4 5">
    <name type="scientific">Trichoderma lentiforme</name>
    <dbReference type="NCBI Taxonomy" id="1567552"/>
    <lineage>
        <taxon>Eukaryota</taxon>
        <taxon>Fungi</taxon>
        <taxon>Dikarya</taxon>
        <taxon>Ascomycota</taxon>
        <taxon>Pezizomycotina</taxon>
        <taxon>Sordariomycetes</taxon>
        <taxon>Hypocreomycetidae</taxon>
        <taxon>Hypocreales</taxon>
        <taxon>Hypocreaceae</taxon>
        <taxon>Trichoderma</taxon>
    </lineage>
</organism>
<dbReference type="AlphaFoldDB" id="A0A9P4XP23"/>
<dbReference type="Proteomes" id="UP000801864">
    <property type="component" value="Unassembled WGS sequence"/>
</dbReference>
<evidence type="ECO:0000256" key="1">
    <source>
        <dbReference type="ARBA" id="ARBA00022450"/>
    </source>
</evidence>
<dbReference type="EMBL" id="QLNT01000002">
    <property type="protein sequence ID" value="KAF3076010.1"/>
    <property type="molecule type" value="Genomic_DNA"/>
</dbReference>
<dbReference type="PANTHER" id="PTHR43439:SF2">
    <property type="entry name" value="ENZYME, PUTATIVE (JCVI)-RELATED"/>
    <property type="match status" value="1"/>
</dbReference>
<proteinExistence type="predicted"/>
<dbReference type="Gene3D" id="3.40.50.720">
    <property type="entry name" value="NAD(P)-binding Rossmann-like Domain"/>
    <property type="match status" value="1"/>
</dbReference>
<protein>
    <submittedName>
        <fullName evidence="4">Iterative polyketide synthase CazM</fullName>
    </submittedName>
</protein>
<dbReference type="InterPro" id="IPR036291">
    <property type="entry name" value="NAD(P)-bd_dom_sf"/>
</dbReference>
<name>A0A9P4XP23_9HYPO</name>
<evidence type="ECO:0000313" key="5">
    <source>
        <dbReference type="Proteomes" id="UP000801864"/>
    </source>
</evidence>
<dbReference type="InterPro" id="IPR013120">
    <property type="entry name" value="FAR_NAD-bd"/>
</dbReference>
<keyword evidence="1" id="KW-0596">Phosphopantetheine</keyword>
<dbReference type="PANTHER" id="PTHR43439">
    <property type="entry name" value="PHENYLACETATE-COENZYME A LIGASE"/>
    <property type="match status" value="1"/>
</dbReference>
<gene>
    <name evidence="4" type="ORF">CFAM422_000949</name>
</gene>